<dbReference type="InterPro" id="IPR035959">
    <property type="entry name" value="RutC-like_sf"/>
</dbReference>
<gene>
    <name evidence="1" type="ORF">G7082_08420</name>
</gene>
<dbReference type="SUPFAM" id="SSF55298">
    <property type="entry name" value="YjgF-like"/>
    <property type="match status" value="3"/>
</dbReference>
<dbReference type="PANTHER" id="PTHR11803">
    <property type="entry name" value="2-IMINOBUTANOATE/2-IMINOPROPANOATE DEAMINASE RIDA"/>
    <property type="match status" value="1"/>
</dbReference>
<reference evidence="1 2" key="1">
    <citation type="submission" date="2020-03" db="EMBL/GenBank/DDBJ databases">
        <title>Vagococcus sp. nov., isolated from beetles.</title>
        <authorList>
            <person name="Hyun D.-W."/>
            <person name="Bae J.-W."/>
        </authorList>
    </citation>
    <scope>NUCLEOTIDE SEQUENCE [LARGE SCALE GENOMIC DNA]</scope>
    <source>
        <strain evidence="1 2">HDW17B</strain>
    </source>
</reference>
<dbReference type="PANTHER" id="PTHR11803:SF39">
    <property type="entry name" value="2-IMINOBUTANOATE_2-IMINOPROPANOATE DEAMINASE"/>
    <property type="match status" value="1"/>
</dbReference>
<protein>
    <submittedName>
        <fullName evidence="1">Reactive intermediate/imine deaminase</fullName>
    </submittedName>
</protein>
<dbReference type="GO" id="GO:0005829">
    <property type="term" value="C:cytosol"/>
    <property type="evidence" value="ECO:0007669"/>
    <property type="project" value="TreeGrafter"/>
</dbReference>
<organism evidence="1 2">
    <name type="scientific">Vagococcus hydrophili</name>
    <dbReference type="NCBI Taxonomy" id="2714947"/>
    <lineage>
        <taxon>Bacteria</taxon>
        <taxon>Bacillati</taxon>
        <taxon>Bacillota</taxon>
        <taxon>Bacilli</taxon>
        <taxon>Lactobacillales</taxon>
        <taxon>Enterococcaceae</taxon>
        <taxon>Vagococcus</taxon>
    </lineage>
</organism>
<dbReference type="CDD" id="cd00448">
    <property type="entry name" value="YjgF_YER057c_UK114_family"/>
    <property type="match status" value="3"/>
</dbReference>
<dbReference type="InterPro" id="IPR006175">
    <property type="entry name" value="YjgF/YER057c/UK114"/>
</dbReference>
<sequence length="422" mass="45249">MSQDNVVLARNTEKAPVSDSQSQTVAFSHYNNFSAQLPINPETGELVEGGIKEQTEQCLRNIAAITSSIDHDLTDIIRLSIFVKDIKVMAVVDRVMKEFFPTYLPTRTVVAVADLPLNAMIQVEALLSNGEGTIPNAPQAGDLIKLTNATSNAPIDGLSTQTVAFSHYNNISAQLPIDPKTGRLVVGCVKAQTRQALKNIKSILESIDVPFDDIVKTTVFLKDLSDLEAVNRAYATFFPDSGIARAVNYLPARTVVEVADLPMGAAVQIEAVVSHGDGTPPQAIEDRHGLIIEANNTEKAPIDSLSTQTVAFSHYNNISAQLPVDAATGALVSGGIKEQTAQCLTHIQTIIESVDHSMADMVKLNVYMTDLSMMAEMDAAYKGFFPEGTPARRVVGVSRLPQGALIQIDAIAGNAEGTPPVK</sequence>
<dbReference type="Proteomes" id="UP000501747">
    <property type="component" value="Chromosome"/>
</dbReference>
<dbReference type="KEGG" id="vhy:G7082_08420"/>
<keyword evidence="2" id="KW-1185">Reference proteome</keyword>
<dbReference type="RefSeq" id="WP_166034660.1">
    <property type="nucleotide sequence ID" value="NZ_CP049887.1"/>
</dbReference>
<accession>A0A6G8ATW3</accession>
<evidence type="ECO:0000313" key="1">
    <source>
        <dbReference type="EMBL" id="QIL48521.1"/>
    </source>
</evidence>
<name>A0A6G8ATW3_9ENTE</name>
<evidence type="ECO:0000313" key="2">
    <source>
        <dbReference type="Proteomes" id="UP000501747"/>
    </source>
</evidence>
<dbReference type="Pfam" id="PF01042">
    <property type="entry name" value="Ribonuc_L-PSP"/>
    <property type="match status" value="3"/>
</dbReference>
<dbReference type="Gene3D" id="3.30.1330.40">
    <property type="entry name" value="RutC-like"/>
    <property type="match status" value="3"/>
</dbReference>
<proteinExistence type="predicted"/>
<dbReference type="GO" id="GO:0019239">
    <property type="term" value="F:deaminase activity"/>
    <property type="evidence" value="ECO:0007669"/>
    <property type="project" value="TreeGrafter"/>
</dbReference>
<dbReference type="EMBL" id="CP049887">
    <property type="protein sequence ID" value="QIL48521.1"/>
    <property type="molecule type" value="Genomic_DNA"/>
</dbReference>
<dbReference type="AlphaFoldDB" id="A0A6G8ATW3"/>